<organism evidence="1">
    <name type="scientific">Trypanosoma brucei</name>
    <dbReference type="NCBI Taxonomy" id="5691"/>
    <lineage>
        <taxon>Eukaryota</taxon>
        <taxon>Discoba</taxon>
        <taxon>Euglenozoa</taxon>
        <taxon>Kinetoplastea</taxon>
        <taxon>Metakinetoplastina</taxon>
        <taxon>Trypanosomatida</taxon>
        <taxon>Trypanosomatidae</taxon>
        <taxon>Trypanosoma</taxon>
    </lineage>
</organism>
<proteinExistence type="predicted"/>
<reference evidence="1" key="3">
    <citation type="submission" date="2005-04" db="EMBL/GenBank/DDBJ databases">
        <authorList>
            <person name="Haas B."/>
            <person name="Blandin G."/>
            <person name="El-Sayed N."/>
        </authorList>
    </citation>
    <scope>NUCLEOTIDE SEQUENCE</scope>
    <source>
        <strain evidence="1">GUTat10.1</strain>
    </source>
</reference>
<protein>
    <submittedName>
        <fullName evidence="1">Uncharacterized protein</fullName>
    </submittedName>
</protein>
<evidence type="ECO:0000313" key="1">
    <source>
        <dbReference type="EMBL" id="AAX80079.1"/>
    </source>
</evidence>
<reference evidence="1" key="2">
    <citation type="submission" date="2002-04" db="EMBL/GenBank/DDBJ databases">
        <authorList>
            <person name="El-Sayed N.M."/>
            <person name="Khalak H."/>
            <person name="Adams M.D."/>
        </authorList>
    </citation>
    <scope>NUCLEOTIDE SEQUENCE</scope>
    <source>
        <strain evidence="1">GUTat10.1</strain>
    </source>
</reference>
<dbReference type="EMBL" id="AC091781">
    <property type="protein sequence ID" value="AAX80079.1"/>
    <property type="molecule type" value="Genomic_DNA"/>
</dbReference>
<accession>Q581N4</accession>
<reference evidence="1" key="1">
    <citation type="submission" date="2001-06" db="EMBL/GenBank/DDBJ databases">
        <authorList>
            <person name="Ghedin E."/>
            <person name="Blandin G."/>
            <person name="Bartholomeu D."/>
            <person name="Caler E."/>
            <person name="Haas B."/>
            <person name="Hannick L."/>
            <person name="Shallom J."/>
            <person name="Hou L."/>
            <person name="Djikeng A."/>
            <person name="Feldblyum T."/>
            <person name="Hostetler J."/>
            <person name="Johnson J."/>
            <person name="Jones K."/>
            <person name="Koo H.L."/>
            <person name="Larkin C."/>
            <person name="Pai G."/>
            <person name="Peterson J."/>
            <person name="Khalak H.G."/>
            <person name="Salzberg S."/>
            <person name="Simpson A.J."/>
            <person name="Tallon L."/>
            <person name="Van Aken S."/>
            <person name="Wanless D."/>
            <person name="White O."/>
            <person name="Wortman J."/>
            <person name="Fraser C.M."/>
            <person name="El-Sayed N.M.A."/>
        </authorList>
    </citation>
    <scope>NUCLEOTIDE SEQUENCE</scope>
    <source>
        <strain evidence="1">GUTat10.1</strain>
    </source>
</reference>
<name>Q581N4_9TRYP</name>
<gene>
    <name evidence="1" type="ORF">Tb04.30K5.160</name>
</gene>
<sequence>MSKISPSYLRVHISLQERSTIFLFYSFLPSLFVVASFISFCITFLIYCTKIILIAVVFFFFLFLQLPFPS</sequence>
<dbReference type="AlphaFoldDB" id="Q581N4"/>